<evidence type="ECO:0000256" key="3">
    <source>
        <dbReference type="ARBA" id="ARBA00022576"/>
    </source>
</evidence>
<name>A0ABD5PE85_9EURY</name>
<dbReference type="InterPro" id="IPR005814">
    <property type="entry name" value="Aminotrans_3"/>
</dbReference>
<keyword evidence="5 6" id="KW-0663">Pyridoxal phosphate</keyword>
<dbReference type="SUPFAM" id="SSF53383">
    <property type="entry name" value="PLP-dependent transferases"/>
    <property type="match status" value="1"/>
</dbReference>
<accession>A0ABD5PE85</accession>
<keyword evidence="8" id="KW-1185">Reference proteome</keyword>
<sequence>MDRETAEPRVDEMPGKRAREWVEHHHRNAAPSTYVYDFVWDLSGDAEGPFCTDVDGNVLMDFTSHVAAAPLGYNNPKVMDTLREFDLVDPTKIAGQDFYVSDGNPPDQSEFPGPTQLMDKLVELTDHYGMDTVFLSNSGAEAVENALKISYDASGGAKYGITFEGAFHGRTLGTLSLNRSKEVYRRKFPEIPSIHDVPFCDDRSCSPATCSCGFFRGVGGGRDGEGEDDPVSALRRKLDPKRGHVNPEEVAYLIMEPIQGEGGYRFPSDAFAEEVASVVEEHDITLVADEIQSGVGRTGEMWGSDHYPFEPDIITGAKGLRVGATISSKDVFPEERARLSSTWGAGDIVSSLQGVLTLEAIEEHDLLANATVRGRQFKETVRDANPEGVVDVRGKGLLLAVEFDSKERRDAVQEAALKRGLLTLACGYKVLRILPPLDVTEREISLGADLLEKSIADVS</sequence>
<dbReference type="GO" id="GO:0008483">
    <property type="term" value="F:transaminase activity"/>
    <property type="evidence" value="ECO:0007669"/>
    <property type="project" value="UniProtKB-KW"/>
</dbReference>
<dbReference type="PIRSF" id="PIRSF000521">
    <property type="entry name" value="Transaminase_4ab_Lys_Orn"/>
    <property type="match status" value="1"/>
</dbReference>
<dbReference type="PANTHER" id="PTHR43206">
    <property type="entry name" value="AMINOTRANSFERASE"/>
    <property type="match status" value="1"/>
</dbReference>
<comment type="caution">
    <text evidence="7">The sequence shown here is derived from an EMBL/GenBank/DDBJ whole genome shotgun (WGS) entry which is preliminary data.</text>
</comment>
<organism evidence="7 8">
    <name type="scientific">Halobium salinum</name>
    <dbReference type="NCBI Taxonomy" id="1364940"/>
    <lineage>
        <taxon>Archaea</taxon>
        <taxon>Methanobacteriati</taxon>
        <taxon>Methanobacteriota</taxon>
        <taxon>Stenosarchaea group</taxon>
        <taxon>Halobacteria</taxon>
        <taxon>Halobacteriales</taxon>
        <taxon>Haloferacaceae</taxon>
        <taxon>Halobium</taxon>
    </lineage>
</organism>
<comment type="similarity">
    <text evidence="2 6">Belongs to the class-III pyridoxal-phosphate-dependent aminotransferase family.</text>
</comment>
<comment type="cofactor">
    <cofactor evidence="1">
        <name>pyridoxal 5'-phosphate</name>
        <dbReference type="ChEBI" id="CHEBI:597326"/>
    </cofactor>
</comment>
<dbReference type="RefSeq" id="WP_267620070.1">
    <property type="nucleotide sequence ID" value="NZ_JAODIW010000004.1"/>
</dbReference>
<evidence type="ECO:0000256" key="2">
    <source>
        <dbReference type="ARBA" id="ARBA00008954"/>
    </source>
</evidence>
<keyword evidence="4" id="KW-0808">Transferase</keyword>
<dbReference type="CDD" id="cd00610">
    <property type="entry name" value="OAT_like"/>
    <property type="match status" value="1"/>
</dbReference>
<dbReference type="PANTHER" id="PTHR43206:SF2">
    <property type="entry name" value="4-AMINOBUTYRATE AMINOTRANSFERASE GABT"/>
    <property type="match status" value="1"/>
</dbReference>
<reference evidence="7 8" key="1">
    <citation type="journal article" date="2019" name="Int. J. Syst. Evol. Microbiol.">
        <title>The Global Catalogue of Microorganisms (GCM) 10K type strain sequencing project: providing services to taxonomists for standard genome sequencing and annotation.</title>
        <authorList>
            <consortium name="The Broad Institute Genomics Platform"/>
            <consortium name="The Broad Institute Genome Sequencing Center for Infectious Disease"/>
            <person name="Wu L."/>
            <person name="Ma J."/>
        </authorList>
    </citation>
    <scope>NUCLEOTIDE SEQUENCE [LARGE SCALE GENOMIC DNA]</scope>
    <source>
        <strain evidence="7 8">CGMCC 1.12553</strain>
    </source>
</reference>
<keyword evidence="3 7" id="KW-0032">Aminotransferase</keyword>
<proteinExistence type="inferred from homology"/>
<evidence type="ECO:0000313" key="7">
    <source>
        <dbReference type="EMBL" id="MFC4359028.1"/>
    </source>
</evidence>
<evidence type="ECO:0000256" key="4">
    <source>
        <dbReference type="ARBA" id="ARBA00022679"/>
    </source>
</evidence>
<dbReference type="AlphaFoldDB" id="A0ABD5PE85"/>
<evidence type="ECO:0000313" key="8">
    <source>
        <dbReference type="Proteomes" id="UP001595921"/>
    </source>
</evidence>
<dbReference type="Gene3D" id="3.90.1150.10">
    <property type="entry name" value="Aspartate Aminotransferase, domain 1"/>
    <property type="match status" value="1"/>
</dbReference>
<dbReference type="EMBL" id="JBHSDS010000007">
    <property type="protein sequence ID" value="MFC4359028.1"/>
    <property type="molecule type" value="Genomic_DNA"/>
</dbReference>
<dbReference type="InterPro" id="IPR049704">
    <property type="entry name" value="Aminotrans_3_PPA_site"/>
</dbReference>
<dbReference type="Pfam" id="PF00202">
    <property type="entry name" value="Aminotran_3"/>
    <property type="match status" value="1"/>
</dbReference>
<protein>
    <submittedName>
        <fullName evidence="7">Aspartate aminotransferase family protein</fullName>
    </submittedName>
</protein>
<dbReference type="InterPro" id="IPR015424">
    <property type="entry name" value="PyrdxlP-dep_Trfase"/>
</dbReference>
<dbReference type="Gene3D" id="3.40.640.10">
    <property type="entry name" value="Type I PLP-dependent aspartate aminotransferase-like (Major domain)"/>
    <property type="match status" value="1"/>
</dbReference>
<dbReference type="InterPro" id="IPR015421">
    <property type="entry name" value="PyrdxlP-dep_Trfase_major"/>
</dbReference>
<dbReference type="Proteomes" id="UP001595921">
    <property type="component" value="Unassembled WGS sequence"/>
</dbReference>
<evidence type="ECO:0000256" key="1">
    <source>
        <dbReference type="ARBA" id="ARBA00001933"/>
    </source>
</evidence>
<dbReference type="PROSITE" id="PS00600">
    <property type="entry name" value="AA_TRANSFER_CLASS_3"/>
    <property type="match status" value="1"/>
</dbReference>
<evidence type="ECO:0000256" key="6">
    <source>
        <dbReference type="RuleBase" id="RU003560"/>
    </source>
</evidence>
<evidence type="ECO:0000256" key="5">
    <source>
        <dbReference type="ARBA" id="ARBA00022898"/>
    </source>
</evidence>
<dbReference type="InterPro" id="IPR015422">
    <property type="entry name" value="PyrdxlP-dep_Trfase_small"/>
</dbReference>
<gene>
    <name evidence="7" type="ORF">ACFO0N_13850</name>
</gene>